<dbReference type="Proteomes" id="UP000284416">
    <property type="component" value="Unassembled WGS sequence"/>
</dbReference>
<keyword evidence="2" id="KW-1185">Reference proteome</keyword>
<accession>A0A417YFF6</accession>
<name>A0A417YFF6_9BACI</name>
<reference evidence="1 2" key="1">
    <citation type="journal article" date="2017" name="Int. J. Syst. Evol. Microbiol.">
        <title>Bacillus notoginsengisoli sp. nov., a novel bacterium isolated from the rhizosphere of Panax notoginseng.</title>
        <authorList>
            <person name="Zhang M.Y."/>
            <person name="Cheng J."/>
            <person name="Cai Y."/>
            <person name="Zhang T.Y."/>
            <person name="Wu Y.Y."/>
            <person name="Manikprabhu D."/>
            <person name="Li W.J."/>
            <person name="Zhang Y.X."/>
        </authorList>
    </citation>
    <scope>NUCLEOTIDE SEQUENCE [LARGE SCALE GENOMIC DNA]</scope>
    <source>
        <strain evidence="1 2">JCM 30743</strain>
    </source>
</reference>
<dbReference type="RefSeq" id="WP_118924558.1">
    <property type="nucleotide sequence ID" value="NZ_QWEG01000022.1"/>
</dbReference>
<evidence type="ECO:0000313" key="1">
    <source>
        <dbReference type="EMBL" id="RHW31494.1"/>
    </source>
</evidence>
<protein>
    <submittedName>
        <fullName evidence="1">Uncharacterized protein</fullName>
    </submittedName>
</protein>
<dbReference type="OrthoDB" id="3029920at2"/>
<dbReference type="EMBL" id="QWEG01000022">
    <property type="protein sequence ID" value="RHW31494.1"/>
    <property type="molecule type" value="Genomic_DNA"/>
</dbReference>
<organism evidence="1 2">
    <name type="scientific">Neobacillus notoginsengisoli</name>
    <dbReference type="NCBI Taxonomy" id="1578198"/>
    <lineage>
        <taxon>Bacteria</taxon>
        <taxon>Bacillati</taxon>
        <taxon>Bacillota</taxon>
        <taxon>Bacilli</taxon>
        <taxon>Bacillales</taxon>
        <taxon>Bacillaceae</taxon>
        <taxon>Neobacillus</taxon>
    </lineage>
</organism>
<sequence length="115" mass="13386">MLKQLQELQNVDFEGYAYFEEQEAVLPVFTLMDIPADEWNRRARINNTEAFIREHRRMPDTYEEVRSWIDSLIAAPDPTPILSEETIKSLLQIVSKATKKYRLAENGAAESITIR</sequence>
<evidence type="ECO:0000313" key="2">
    <source>
        <dbReference type="Proteomes" id="UP000284416"/>
    </source>
</evidence>
<proteinExistence type="predicted"/>
<gene>
    <name evidence="1" type="ORF">D1B31_22060</name>
</gene>
<comment type="caution">
    <text evidence="1">The sequence shown here is derived from an EMBL/GenBank/DDBJ whole genome shotgun (WGS) entry which is preliminary data.</text>
</comment>
<dbReference type="AlphaFoldDB" id="A0A417YFF6"/>